<evidence type="ECO:0000256" key="1">
    <source>
        <dbReference type="PIRSR" id="PIRSR602187-50"/>
    </source>
</evidence>
<name>A0A5C6AH50_9BACT</name>
<protein>
    <submittedName>
        <fullName evidence="2">Nitrogen regulatory protein P-II</fullName>
    </submittedName>
</protein>
<dbReference type="GO" id="GO:0005829">
    <property type="term" value="C:cytosol"/>
    <property type="evidence" value="ECO:0007669"/>
    <property type="project" value="TreeGrafter"/>
</dbReference>
<dbReference type="GO" id="GO:0030234">
    <property type="term" value="F:enzyme regulator activity"/>
    <property type="evidence" value="ECO:0007669"/>
    <property type="project" value="InterPro"/>
</dbReference>
<dbReference type="InterPro" id="IPR015867">
    <property type="entry name" value="N-reg_PII/ATP_PRibTrfase_C"/>
</dbReference>
<reference evidence="2 3" key="1">
    <citation type="submission" date="2019-02" db="EMBL/GenBank/DDBJ databases">
        <title>Deep-cultivation of Planctomycetes and their phenomic and genomic characterization uncovers novel biology.</title>
        <authorList>
            <person name="Wiegand S."/>
            <person name="Jogler M."/>
            <person name="Boedeker C."/>
            <person name="Pinto D."/>
            <person name="Vollmers J."/>
            <person name="Rivas-Marin E."/>
            <person name="Kohn T."/>
            <person name="Peeters S.H."/>
            <person name="Heuer A."/>
            <person name="Rast P."/>
            <person name="Oberbeckmann S."/>
            <person name="Bunk B."/>
            <person name="Jeske O."/>
            <person name="Meyerdierks A."/>
            <person name="Storesund J.E."/>
            <person name="Kallscheuer N."/>
            <person name="Luecker S."/>
            <person name="Lage O.M."/>
            <person name="Pohl T."/>
            <person name="Merkel B.J."/>
            <person name="Hornburger P."/>
            <person name="Mueller R.-W."/>
            <person name="Bruemmer F."/>
            <person name="Labrenz M."/>
            <person name="Spormann A.M."/>
            <person name="Op Den Camp H."/>
            <person name="Overmann J."/>
            <person name="Amann R."/>
            <person name="Jetten M.S.M."/>
            <person name="Mascher T."/>
            <person name="Medema M.H."/>
            <person name="Devos D.P."/>
            <person name="Kaster A.-K."/>
            <person name="Ovreas L."/>
            <person name="Rohde M."/>
            <person name="Galperin M.Y."/>
            <person name="Jogler C."/>
        </authorList>
    </citation>
    <scope>NUCLEOTIDE SEQUENCE [LARGE SCALE GENOMIC DNA]</scope>
    <source>
        <strain evidence="2 3">Pla52n</strain>
    </source>
</reference>
<evidence type="ECO:0000313" key="2">
    <source>
        <dbReference type="EMBL" id="TWT98505.1"/>
    </source>
</evidence>
<dbReference type="SMART" id="SM00938">
    <property type="entry name" value="P-II"/>
    <property type="match status" value="1"/>
</dbReference>
<dbReference type="InterPro" id="IPR002187">
    <property type="entry name" value="N-reg_PII"/>
</dbReference>
<dbReference type="Pfam" id="PF00543">
    <property type="entry name" value="P-II"/>
    <property type="match status" value="1"/>
</dbReference>
<dbReference type="EMBL" id="SJPN01000006">
    <property type="protein sequence ID" value="TWT98505.1"/>
    <property type="molecule type" value="Genomic_DNA"/>
</dbReference>
<dbReference type="GO" id="GO:0006808">
    <property type="term" value="P:regulation of nitrogen utilization"/>
    <property type="evidence" value="ECO:0007669"/>
    <property type="project" value="InterPro"/>
</dbReference>
<keyword evidence="3" id="KW-1185">Reference proteome</keyword>
<feature type="modified residue" description="O-UMP-tyrosine" evidence="1">
    <location>
        <position position="51"/>
    </location>
</feature>
<keyword evidence="1" id="KW-0597">Phosphoprotein</keyword>
<dbReference type="PRINTS" id="PR00340">
    <property type="entry name" value="PIIGLNB"/>
</dbReference>
<dbReference type="InterPro" id="IPR011322">
    <property type="entry name" value="N-reg_PII-like_a/b"/>
</dbReference>
<dbReference type="PANTHER" id="PTHR30115:SF11">
    <property type="entry name" value="NITROGEN REGULATORY PROTEIN P-II HOMOLOG"/>
    <property type="match status" value="1"/>
</dbReference>
<organism evidence="2 3">
    <name type="scientific">Stieleria varia</name>
    <dbReference type="NCBI Taxonomy" id="2528005"/>
    <lineage>
        <taxon>Bacteria</taxon>
        <taxon>Pseudomonadati</taxon>
        <taxon>Planctomycetota</taxon>
        <taxon>Planctomycetia</taxon>
        <taxon>Pirellulales</taxon>
        <taxon>Pirellulaceae</taxon>
        <taxon>Stieleria</taxon>
    </lineage>
</organism>
<dbReference type="OrthoDB" id="9802729at2"/>
<dbReference type="GO" id="GO:0005524">
    <property type="term" value="F:ATP binding"/>
    <property type="evidence" value="ECO:0007669"/>
    <property type="project" value="TreeGrafter"/>
</dbReference>
<dbReference type="AlphaFoldDB" id="A0A5C6AH50"/>
<dbReference type="Gene3D" id="3.30.70.120">
    <property type="match status" value="1"/>
</dbReference>
<dbReference type="RefSeq" id="WP_146522072.1">
    <property type="nucleotide sequence ID" value="NZ_CP151726.1"/>
</dbReference>
<dbReference type="Proteomes" id="UP000320176">
    <property type="component" value="Unassembled WGS sequence"/>
</dbReference>
<dbReference type="PANTHER" id="PTHR30115">
    <property type="entry name" value="NITROGEN REGULATORY PROTEIN P-II"/>
    <property type="match status" value="1"/>
</dbReference>
<accession>A0A5C6AH50</accession>
<dbReference type="PROSITE" id="PS51343">
    <property type="entry name" value="PII_GLNB_DOM"/>
    <property type="match status" value="1"/>
</dbReference>
<evidence type="ECO:0000313" key="3">
    <source>
        <dbReference type="Proteomes" id="UP000320176"/>
    </source>
</evidence>
<proteinExistence type="predicted"/>
<dbReference type="SUPFAM" id="SSF54913">
    <property type="entry name" value="GlnB-like"/>
    <property type="match status" value="1"/>
</dbReference>
<gene>
    <name evidence="2" type="primary">glnB_3</name>
    <name evidence="2" type="ORF">Pla52n_50190</name>
</gene>
<sequence length="117" mass="13001">MRMIIAIIQPTKLSTVRDALREMDVHSFSVCDAIGYGRQRGQIASFRGNEYRVELLRKIELEILVRDELLEPTIETIRRHALTGSAGQIGDGKIFVLPVADAIDMEAGYAGAVEDDI</sequence>
<comment type="caution">
    <text evidence="2">The sequence shown here is derived from an EMBL/GenBank/DDBJ whole genome shotgun (WGS) entry which is preliminary data.</text>
</comment>